<dbReference type="PROSITE" id="PS50112">
    <property type="entry name" value="PAS"/>
    <property type="match status" value="1"/>
</dbReference>
<dbReference type="InterPro" id="IPR052155">
    <property type="entry name" value="Biofilm_reg_signaling"/>
</dbReference>
<dbReference type="PANTHER" id="PTHR44757">
    <property type="entry name" value="DIGUANYLATE CYCLASE DGCP"/>
    <property type="match status" value="1"/>
</dbReference>
<dbReference type="GO" id="GO:0071111">
    <property type="term" value="F:cyclic-guanylate-specific phosphodiesterase activity"/>
    <property type="evidence" value="ECO:0007669"/>
    <property type="project" value="UniProtKB-EC"/>
</dbReference>
<dbReference type="InterPro" id="IPR043128">
    <property type="entry name" value="Rev_trsase/Diguanyl_cyclase"/>
</dbReference>
<dbReference type="PANTHER" id="PTHR44757:SF2">
    <property type="entry name" value="BIOFILM ARCHITECTURE MAINTENANCE PROTEIN MBAA"/>
    <property type="match status" value="1"/>
</dbReference>
<feature type="domain" description="Response regulatory" evidence="6">
    <location>
        <begin position="135"/>
        <end position="257"/>
    </location>
</feature>
<dbReference type="SMART" id="SM00267">
    <property type="entry name" value="GGDEF"/>
    <property type="match status" value="1"/>
</dbReference>
<dbReference type="Gene3D" id="3.30.450.20">
    <property type="entry name" value="PAS domain"/>
    <property type="match status" value="1"/>
</dbReference>
<dbReference type="Pfam" id="PF00990">
    <property type="entry name" value="GGDEF"/>
    <property type="match status" value="1"/>
</dbReference>
<evidence type="ECO:0000259" key="7">
    <source>
        <dbReference type="PROSITE" id="PS50112"/>
    </source>
</evidence>
<dbReference type="SUPFAM" id="SSF52172">
    <property type="entry name" value="CheY-like"/>
    <property type="match status" value="2"/>
</dbReference>
<dbReference type="Gene3D" id="3.40.50.2300">
    <property type="match status" value="2"/>
</dbReference>
<dbReference type="NCBIfam" id="TIGR00254">
    <property type="entry name" value="GGDEF"/>
    <property type="match status" value="1"/>
</dbReference>
<name>A0A4R3N0E0_9GAMM</name>
<dbReference type="InterPro" id="IPR035965">
    <property type="entry name" value="PAS-like_dom_sf"/>
</dbReference>
<evidence type="ECO:0000313" key="12">
    <source>
        <dbReference type="Proteomes" id="UP000295717"/>
    </source>
</evidence>
<dbReference type="CDD" id="cd01948">
    <property type="entry name" value="EAL"/>
    <property type="match status" value="1"/>
</dbReference>
<dbReference type="EMBL" id="SMAO01000004">
    <property type="protein sequence ID" value="TCT21356.1"/>
    <property type="molecule type" value="Genomic_DNA"/>
</dbReference>
<dbReference type="Gene3D" id="3.20.20.450">
    <property type="entry name" value="EAL domain"/>
    <property type="match status" value="1"/>
</dbReference>
<reference evidence="11 12" key="1">
    <citation type="submission" date="2019-03" db="EMBL/GenBank/DDBJ databases">
        <title>Genomic Encyclopedia of Type Strains, Phase IV (KMG-IV): sequencing the most valuable type-strain genomes for metagenomic binning, comparative biology and taxonomic classification.</title>
        <authorList>
            <person name="Goeker M."/>
        </authorList>
    </citation>
    <scope>NUCLEOTIDE SEQUENCE [LARGE SCALE GENOMIC DNA]</scope>
    <source>
        <strain evidence="11 12">DSM 13587</strain>
    </source>
</reference>
<comment type="catalytic activity">
    <reaction evidence="4">
        <text>3',3'-c-di-GMP + H2O = 5'-phosphoguanylyl(3'-&gt;5')guanosine + H(+)</text>
        <dbReference type="Rhea" id="RHEA:24902"/>
        <dbReference type="ChEBI" id="CHEBI:15377"/>
        <dbReference type="ChEBI" id="CHEBI:15378"/>
        <dbReference type="ChEBI" id="CHEBI:58754"/>
        <dbReference type="ChEBI" id="CHEBI:58805"/>
        <dbReference type="EC" id="3.1.4.52"/>
    </reaction>
    <physiologicalReaction direction="left-to-right" evidence="4">
        <dbReference type="Rhea" id="RHEA:24903"/>
    </physiologicalReaction>
</comment>
<dbReference type="GO" id="GO:0071732">
    <property type="term" value="P:cellular response to nitric oxide"/>
    <property type="evidence" value="ECO:0007669"/>
    <property type="project" value="UniProtKB-ARBA"/>
</dbReference>
<dbReference type="PROSITE" id="PS50883">
    <property type="entry name" value="EAL"/>
    <property type="match status" value="1"/>
</dbReference>
<evidence type="ECO:0000259" key="9">
    <source>
        <dbReference type="PROSITE" id="PS50883"/>
    </source>
</evidence>
<keyword evidence="3" id="KW-0973">c-di-GMP</keyword>
<comment type="caution">
    <text evidence="11">The sequence shown here is derived from an EMBL/GenBank/DDBJ whole genome shotgun (WGS) entry which is preliminary data.</text>
</comment>
<feature type="domain" description="Response regulatory" evidence="6">
    <location>
        <begin position="2"/>
        <end position="119"/>
    </location>
</feature>
<dbReference type="InterPro" id="IPR029016">
    <property type="entry name" value="GAF-like_dom_sf"/>
</dbReference>
<dbReference type="NCBIfam" id="TIGR00229">
    <property type="entry name" value="sensory_box"/>
    <property type="match status" value="1"/>
</dbReference>
<keyword evidence="12" id="KW-1185">Reference proteome</keyword>
<feature type="domain" description="PAC" evidence="8">
    <location>
        <begin position="476"/>
        <end position="528"/>
    </location>
</feature>
<dbReference type="SMART" id="SM00086">
    <property type="entry name" value="PAC"/>
    <property type="match status" value="1"/>
</dbReference>
<dbReference type="SMART" id="SM00448">
    <property type="entry name" value="REC"/>
    <property type="match status" value="2"/>
</dbReference>
<dbReference type="SMART" id="SM00052">
    <property type="entry name" value="EAL"/>
    <property type="match status" value="1"/>
</dbReference>
<dbReference type="InterPro" id="IPR000014">
    <property type="entry name" value="PAS"/>
</dbReference>
<evidence type="ECO:0000256" key="1">
    <source>
        <dbReference type="ARBA" id="ARBA00001946"/>
    </source>
</evidence>
<dbReference type="GO" id="GO:0000160">
    <property type="term" value="P:phosphorelay signal transduction system"/>
    <property type="evidence" value="ECO:0007669"/>
    <property type="project" value="InterPro"/>
</dbReference>
<dbReference type="InterPro" id="IPR029787">
    <property type="entry name" value="Nucleotide_cyclase"/>
</dbReference>
<dbReference type="InterPro" id="IPR000700">
    <property type="entry name" value="PAS-assoc_C"/>
</dbReference>
<dbReference type="SUPFAM" id="SSF141868">
    <property type="entry name" value="EAL domain-like"/>
    <property type="match status" value="1"/>
</dbReference>
<evidence type="ECO:0000259" key="10">
    <source>
        <dbReference type="PROSITE" id="PS50887"/>
    </source>
</evidence>
<dbReference type="RefSeq" id="WP_132976954.1">
    <property type="nucleotide sequence ID" value="NZ_SMAO01000004.1"/>
</dbReference>
<gene>
    <name evidence="11" type="ORF">EDC35_104211</name>
</gene>
<dbReference type="Proteomes" id="UP000295717">
    <property type="component" value="Unassembled WGS sequence"/>
</dbReference>
<comment type="cofactor">
    <cofactor evidence="1">
        <name>Mg(2+)</name>
        <dbReference type="ChEBI" id="CHEBI:18420"/>
    </cofactor>
</comment>
<dbReference type="PROSITE" id="PS50110">
    <property type="entry name" value="RESPONSE_REGULATORY"/>
    <property type="match status" value="2"/>
</dbReference>
<dbReference type="Gene3D" id="3.30.70.270">
    <property type="match status" value="1"/>
</dbReference>
<dbReference type="CDD" id="cd01949">
    <property type="entry name" value="GGDEF"/>
    <property type="match status" value="1"/>
</dbReference>
<dbReference type="InterPro" id="IPR001789">
    <property type="entry name" value="Sig_transdc_resp-reg_receiver"/>
</dbReference>
<dbReference type="PROSITE" id="PS50887">
    <property type="entry name" value="GGDEF"/>
    <property type="match status" value="1"/>
</dbReference>
<dbReference type="InterPro" id="IPR035919">
    <property type="entry name" value="EAL_sf"/>
</dbReference>
<dbReference type="InterPro" id="IPR001610">
    <property type="entry name" value="PAC"/>
</dbReference>
<dbReference type="SUPFAM" id="SSF55073">
    <property type="entry name" value="Nucleotide cyclase"/>
    <property type="match status" value="1"/>
</dbReference>
<dbReference type="FunFam" id="3.30.70.270:FF:000001">
    <property type="entry name" value="Diguanylate cyclase domain protein"/>
    <property type="match status" value="1"/>
</dbReference>
<dbReference type="CDD" id="cd00156">
    <property type="entry name" value="REC"/>
    <property type="match status" value="2"/>
</dbReference>
<proteinExistence type="predicted"/>
<evidence type="ECO:0000256" key="3">
    <source>
        <dbReference type="ARBA" id="ARBA00022636"/>
    </source>
</evidence>
<feature type="domain" description="EAL" evidence="9">
    <location>
        <begin position="703"/>
        <end position="957"/>
    </location>
</feature>
<dbReference type="EC" id="3.1.4.52" evidence="2"/>
<dbReference type="AlphaFoldDB" id="A0A4R3N0E0"/>
<dbReference type="InterPro" id="IPR001633">
    <property type="entry name" value="EAL_dom"/>
</dbReference>
<evidence type="ECO:0000313" key="11">
    <source>
        <dbReference type="EMBL" id="TCT21356.1"/>
    </source>
</evidence>
<dbReference type="SUPFAM" id="SSF55785">
    <property type="entry name" value="PYP-like sensor domain (PAS domain)"/>
    <property type="match status" value="1"/>
</dbReference>
<feature type="domain" description="GGDEF" evidence="10">
    <location>
        <begin position="560"/>
        <end position="694"/>
    </location>
</feature>
<feature type="modified residue" description="4-aspartylphosphate" evidence="5">
    <location>
        <position position="191"/>
    </location>
</feature>
<dbReference type="FunFam" id="3.20.20.450:FF:000001">
    <property type="entry name" value="Cyclic di-GMP phosphodiesterase yahA"/>
    <property type="match status" value="1"/>
</dbReference>
<evidence type="ECO:0000256" key="2">
    <source>
        <dbReference type="ARBA" id="ARBA00012282"/>
    </source>
</evidence>
<dbReference type="SMART" id="SM00091">
    <property type="entry name" value="PAS"/>
    <property type="match status" value="1"/>
</dbReference>
<evidence type="ECO:0000256" key="4">
    <source>
        <dbReference type="ARBA" id="ARBA00051114"/>
    </source>
</evidence>
<dbReference type="InterPro" id="IPR013767">
    <property type="entry name" value="PAS_fold"/>
</dbReference>
<keyword evidence="5" id="KW-0597">Phosphoprotein</keyword>
<dbReference type="InterPro" id="IPR011006">
    <property type="entry name" value="CheY-like_superfamily"/>
</dbReference>
<evidence type="ECO:0000259" key="6">
    <source>
        <dbReference type="PROSITE" id="PS50110"/>
    </source>
</evidence>
<dbReference type="Pfam" id="PF00989">
    <property type="entry name" value="PAS"/>
    <property type="match status" value="1"/>
</dbReference>
<dbReference type="InterPro" id="IPR000160">
    <property type="entry name" value="GGDEF_dom"/>
</dbReference>
<feature type="domain" description="PAS" evidence="7">
    <location>
        <begin position="403"/>
        <end position="449"/>
    </location>
</feature>
<dbReference type="Pfam" id="PF00563">
    <property type="entry name" value="EAL"/>
    <property type="match status" value="1"/>
</dbReference>
<dbReference type="OrthoDB" id="8553030at2"/>
<dbReference type="GO" id="GO:0006355">
    <property type="term" value="P:regulation of DNA-templated transcription"/>
    <property type="evidence" value="ECO:0007669"/>
    <property type="project" value="InterPro"/>
</dbReference>
<organism evidence="11 12">
    <name type="scientific">Thiobaca trueperi</name>
    <dbReference type="NCBI Taxonomy" id="127458"/>
    <lineage>
        <taxon>Bacteria</taxon>
        <taxon>Pseudomonadati</taxon>
        <taxon>Pseudomonadota</taxon>
        <taxon>Gammaproteobacteria</taxon>
        <taxon>Chromatiales</taxon>
        <taxon>Chromatiaceae</taxon>
        <taxon>Thiobaca</taxon>
    </lineage>
</organism>
<dbReference type="Pfam" id="PF00072">
    <property type="entry name" value="Response_reg"/>
    <property type="match status" value="2"/>
</dbReference>
<protein>
    <recommendedName>
        <fullName evidence="2">cyclic-guanylate-specific phosphodiesterase</fullName>
        <ecNumber evidence="2">3.1.4.52</ecNumber>
    </recommendedName>
</protein>
<accession>A0A4R3N0E0</accession>
<dbReference type="CDD" id="cd00130">
    <property type="entry name" value="PAS"/>
    <property type="match status" value="1"/>
</dbReference>
<feature type="modified residue" description="4-aspartylphosphate" evidence="5">
    <location>
        <position position="54"/>
    </location>
</feature>
<sequence>MRVLHVEDNPVDVDLTRRLLFRQAPEIQLEPVSTLVAARACLQTPDLYDLALVDLKLPDGSGLELLTEIRERTLPLAVVMLTGSGDPEAAIAALQAGADDYLAKGETALERLPTTLRDARKRFREAHDRHAHPLRVLYAEHNLADIDLTRRHLARYAPHVRLTPVTDVARILTRLPSNPHTPCDYDLVLLDYRLPGLDALEAVKILRAERGLDIPIVMVSGQGSEAVAAQAMHLGVNDYLSKHHGYLHKLPAILDKALSQTRLARERATLRETAHRLELALAASQLAEQTRETRLAVLDGLVENQPLENILDRIITRLEAIHPDLRVSIQLPSEDPAIQDAAAPLDASISWPIPLQGTPDQPQGRFTVTSTESRTLSPDEINQIDEFAHLASLAVVRVSADARLRQAAAVFESTHEGVIITDLQTRILTVNRAYTEITGYSEDEVHGRQPNISYSGRQDRGFYQTLWSSVKASGHWHGEIWNRRKNGEIYPALLSISTVYDSQNQPSHYVGIITDISQIKESEARLEHLVHYDPLTNLPNRRLVQSRLQHALEQAERQRWRLAVLFLDLDRFKNVNDSLGHPVGDELLEALARRLSARLREDDTLGRLGGDEFLLLLERLARPEDAADVAQMLLQLLEQPFILPSGPEIYIGASIGISLYPDDGHSVTELIKHADVALYQAKEQGRNTYRFYTPTLTTAANERLALDARLRRALANGEFVLHYQPQFESQSGALIGCEALVRWLSPEEGMISPARFIPLAEDTGLIVPLGEWVLRTACAQGRVWLDAGLPALTIAVNLSGRQLQQPDLVQRVADILEQTGLPGERLKLELTESMIMGSGDQTLDLLRAIKALGPRLSIDDFGTGYSSLAYLKRFPIDELKIDQSFVRDIPQDESDMEIAATIIAMARNLHLKVIAEGVETPEQLAFLTSQGCHACQGYLLGHPVPANEFVRTVFGRASGLHPV</sequence>
<dbReference type="PROSITE" id="PS50113">
    <property type="entry name" value="PAC"/>
    <property type="match status" value="1"/>
</dbReference>
<evidence type="ECO:0000259" key="8">
    <source>
        <dbReference type="PROSITE" id="PS50113"/>
    </source>
</evidence>
<dbReference type="Gene3D" id="3.30.450.40">
    <property type="match status" value="1"/>
</dbReference>
<evidence type="ECO:0000256" key="5">
    <source>
        <dbReference type="PROSITE-ProRule" id="PRU00169"/>
    </source>
</evidence>